<dbReference type="AlphaFoldDB" id="A0A0E9U0I8"/>
<sequence>MFFGASILNKSHYDNGHNWRVI</sequence>
<accession>A0A0E9U0I8</accession>
<protein>
    <submittedName>
        <fullName evidence="1">Uncharacterized protein</fullName>
    </submittedName>
</protein>
<reference evidence="1" key="1">
    <citation type="submission" date="2014-11" db="EMBL/GenBank/DDBJ databases">
        <authorList>
            <person name="Amaro Gonzalez C."/>
        </authorList>
    </citation>
    <scope>NUCLEOTIDE SEQUENCE</scope>
</reference>
<proteinExistence type="predicted"/>
<organism evidence="1">
    <name type="scientific">Anguilla anguilla</name>
    <name type="common">European freshwater eel</name>
    <name type="synonym">Muraena anguilla</name>
    <dbReference type="NCBI Taxonomy" id="7936"/>
    <lineage>
        <taxon>Eukaryota</taxon>
        <taxon>Metazoa</taxon>
        <taxon>Chordata</taxon>
        <taxon>Craniata</taxon>
        <taxon>Vertebrata</taxon>
        <taxon>Euteleostomi</taxon>
        <taxon>Actinopterygii</taxon>
        <taxon>Neopterygii</taxon>
        <taxon>Teleostei</taxon>
        <taxon>Anguilliformes</taxon>
        <taxon>Anguillidae</taxon>
        <taxon>Anguilla</taxon>
    </lineage>
</organism>
<evidence type="ECO:0000313" key="1">
    <source>
        <dbReference type="EMBL" id="JAH58508.1"/>
    </source>
</evidence>
<name>A0A0E9U0I8_ANGAN</name>
<reference evidence="1" key="2">
    <citation type="journal article" date="2015" name="Fish Shellfish Immunol.">
        <title>Early steps in the European eel (Anguilla anguilla)-Vibrio vulnificus interaction in the gills: Role of the RtxA13 toxin.</title>
        <authorList>
            <person name="Callol A."/>
            <person name="Pajuelo D."/>
            <person name="Ebbesson L."/>
            <person name="Teles M."/>
            <person name="MacKenzie S."/>
            <person name="Amaro C."/>
        </authorList>
    </citation>
    <scope>NUCLEOTIDE SEQUENCE</scope>
</reference>
<dbReference type="EMBL" id="GBXM01050069">
    <property type="protein sequence ID" value="JAH58508.1"/>
    <property type="molecule type" value="Transcribed_RNA"/>
</dbReference>